<organism evidence="1">
    <name type="scientific">viral metagenome</name>
    <dbReference type="NCBI Taxonomy" id="1070528"/>
    <lineage>
        <taxon>unclassified sequences</taxon>
        <taxon>metagenomes</taxon>
        <taxon>organismal metagenomes</taxon>
    </lineage>
</organism>
<name>A0A6C0H157_9ZZZZ</name>
<dbReference type="AlphaFoldDB" id="A0A6C0H157"/>
<sequence length="338" mass="40726">MNNLKDILTEDTFQRFKFIENIINKYTIIDTDLTEINYIKDMYIEYTPNYTIIEDSMIVNNIAKMLIHKNSFQEKKDELNKMQKLVNIKENNLEINILYYEDSYIDKNLINKIYSIIKVFYKINGLKKILFIVALCNLKRVISSEIIGKNNVNGGEDNLLGIYIYRKEEVLKVIFHELIHYYKLDHKELDNHQSKIYKKFKIIHPESFLEETNKSIHESYTEYIALKYHIAIISYYTGVSSKIIYHYEKIWSLYQVCKILKHYKMNNFKDLYIKEFVENSHVFSYYIIKFYLLWNNINYSPNIDIIKILENPEIIKIINENMMLNFDKGLTMTLFELK</sequence>
<evidence type="ECO:0000313" key="1">
    <source>
        <dbReference type="EMBL" id="QHT73976.1"/>
    </source>
</evidence>
<dbReference type="EMBL" id="MN739835">
    <property type="protein sequence ID" value="QHT73976.1"/>
    <property type="molecule type" value="Genomic_DNA"/>
</dbReference>
<protein>
    <submittedName>
        <fullName evidence="1">Uncharacterized protein</fullName>
    </submittedName>
</protein>
<reference evidence="1" key="1">
    <citation type="journal article" date="2020" name="Nature">
        <title>Giant virus diversity and host interactions through global metagenomics.</title>
        <authorList>
            <person name="Schulz F."/>
            <person name="Roux S."/>
            <person name="Paez-Espino D."/>
            <person name="Jungbluth S."/>
            <person name="Walsh D.A."/>
            <person name="Denef V.J."/>
            <person name="McMahon K.D."/>
            <person name="Konstantinidis K.T."/>
            <person name="Eloe-Fadrosh E.A."/>
            <person name="Kyrpides N.C."/>
            <person name="Woyke T."/>
        </authorList>
    </citation>
    <scope>NUCLEOTIDE SEQUENCE</scope>
    <source>
        <strain evidence="1">GVMAG-M-3300023179-4</strain>
    </source>
</reference>
<proteinExistence type="predicted"/>
<accession>A0A6C0H157</accession>